<dbReference type="EMBL" id="SLUI01000003">
    <property type="protein sequence ID" value="TCL38879.1"/>
    <property type="molecule type" value="Genomic_DNA"/>
</dbReference>
<dbReference type="AlphaFoldDB" id="A0A4V2Q8X2"/>
<comment type="caution">
    <text evidence="1">The sequence shown here is derived from an EMBL/GenBank/DDBJ whole genome shotgun (WGS) entry which is preliminary data.</text>
</comment>
<dbReference type="Proteomes" id="UP000295063">
    <property type="component" value="Unassembled WGS sequence"/>
</dbReference>
<proteinExistence type="predicted"/>
<organism evidence="1 2">
    <name type="scientific">Anaerospora hongkongensis</name>
    <dbReference type="NCBI Taxonomy" id="244830"/>
    <lineage>
        <taxon>Bacteria</taxon>
        <taxon>Bacillati</taxon>
        <taxon>Bacillota</taxon>
        <taxon>Negativicutes</taxon>
        <taxon>Selenomonadales</taxon>
        <taxon>Sporomusaceae</taxon>
        <taxon>Anaerospora</taxon>
    </lineage>
</organism>
<protein>
    <submittedName>
        <fullName evidence="1">Uncharacterized protein</fullName>
    </submittedName>
</protein>
<gene>
    <name evidence="1" type="ORF">EV210_103363</name>
</gene>
<sequence length="44" mass="4818">MVTKHFLEYEDGIDLNDISRLTYIKYRGKKILFAGGGVNGGGGI</sequence>
<name>A0A4V2Q8X2_9FIRM</name>
<accession>A0A4V2Q8X2</accession>
<evidence type="ECO:0000313" key="1">
    <source>
        <dbReference type="EMBL" id="TCL38879.1"/>
    </source>
</evidence>
<keyword evidence="2" id="KW-1185">Reference proteome</keyword>
<evidence type="ECO:0000313" key="2">
    <source>
        <dbReference type="Proteomes" id="UP000295063"/>
    </source>
</evidence>
<reference evidence="1 2" key="1">
    <citation type="submission" date="2019-03" db="EMBL/GenBank/DDBJ databases">
        <title>Genomic Encyclopedia of Type Strains, Phase IV (KMG-IV): sequencing the most valuable type-strain genomes for metagenomic binning, comparative biology and taxonomic classification.</title>
        <authorList>
            <person name="Goeker M."/>
        </authorList>
    </citation>
    <scope>NUCLEOTIDE SEQUENCE [LARGE SCALE GENOMIC DNA]</scope>
    <source>
        <strain evidence="1 2">DSM 15969</strain>
    </source>
</reference>